<dbReference type="Proteomes" id="UP000290439">
    <property type="component" value="Chromosome"/>
</dbReference>
<dbReference type="EMBL" id="JAAGVB010000032">
    <property type="protein sequence ID" value="NEW34805.1"/>
    <property type="molecule type" value="Genomic_DNA"/>
</dbReference>
<evidence type="ECO:0000313" key="3">
    <source>
        <dbReference type="EMBL" id="VFA99553.1"/>
    </source>
</evidence>
<evidence type="ECO:0000256" key="1">
    <source>
        <dbReference type="SAM" id="MobiDB-lite"/>
    </source>
</evidence>
<dbReference type="Proteomes" id="UP000471166">
    <property type="component" value="Unassembled WGS sequence"/>
</dbReference>
<evidence type="ECO:0000313" key="4">
    <source>
        <dbReference type="Proteomes" id="UP000290439"/>
    </source>
</evidence>
<evidence type="ECO:0000313" key="2">
    <source>
        <dbReference type="EMBL" id="NEW34805.1"/>
    </source>
</evidence>
<evidence type="ECO:0000313" key="5">
    <source>
        <dbReference type="Proteomes" id="UP000471166"/>
    </source>
</evidence>
<dbReference type="EMBL" id="LR215973">
    <property type="protein sequence ID" value="VFA99553.1"/>
    <property type="molecule type" value="Genomic_DNA"/>
</dbReference>
<feature type="region of interest" description="Disordered" evidence="1">
    <location>
        <begin position="1"/>
        <end position="55"/>
    </location>
</feature>
<accession>A0A4V6ICG2</accession>
<dbReference type="AlphaFoldDB" id="A0A4V6ICG2"/>
<name>A0A4V6ICG2_9NOCA</name>
<sequence>MNRQSPPASLFSHLDETTPTAASAEDGAAVAPVFSSAGTGSAPTDEAGAPAGGDR</sequence>
<reference evidence="2 5" key="2">
    <citation type="submission" date="2020-01" db="EMBL/GenBank/DDBJ databases">
        <title>Genetics and antimicrobial susceptibilities of Nocardia species isolated from the soil; a comparison with species isolated from humans.</title>
        <authorList>
            <person name="Carrasco G."/>
            <person name="Monzon S."/>
            <person name="Sansegundo M."/>
            <person name="Garcia E."/>
            <person name="Garrido N."/>
            <person name="Medina M.J."/>
            <person name="Villalon P."/>
            <person name="Ramirez-Arocha A.C."/>
            <person name="Jimenez P."/>
            <person name="Cuesta I."/>
            <person name="Valdezate S."/>
        </authorList>
    </citation>
    <scope>NUCLEOTIDE SEQUENCE [LARGE SCALE GENOMIC DNA]</scope>
    <source>
        <strain evidence="2 5">CNM20110626</strain>
    </source>
</reference>
<proteinExistence type="predicted"/>
<protein>
    <submittedName>
        <fullName evidence="3">Uncharacterized protein</fullName>
    </submittedName>
</protein>
<gene>
    <name evidence="2" type="ORF">GV791_19895</name>
    <name evidence="3" type="ORF">NCTC10797_03337</name>
</gene>
<dbReference type="RefSeq" id="WP_156090836.1">
    <property type="nucleotide sequence ID" value="NZ_AP026979.1"/>
</dbReference>
<organism evidence="3 4">
    <name type="scientific">Nocardia cyriacigeorgica</name>
    <dbReference type="NCBI Taxonomy" id="135487"/>
    <lineage>
        <taxon>Bacteria</taxon>
        <taxon>Bacillati</taxon>
        <taxon>Actinomycetota</taxon>
        <taxon>Actinomycetes</taxon>
        <taxon>Mycobacteriales</taxon>
        <taxon>Nocardiaceae</taxon>
        <taxon>Nocardia</taxon>
    </lineage>
</organism>
<reference evidence="3 4" key="1">
    <citation type="submission" date="2019-02" db="EMBL/GenBank/DDBJ databases">
        <authorList>
            <consortium name="Pathogen Informatics"/>
        </authorList>
    </citation>
    <scope>NUCLEOTIDE SEQUENCE [LARGE SCALE GENOMIC DNA]</scope>
    <source>
        <strain evidence="3 4">3012STDY6756504</strain>
    </source>
</reference>